<feature type="region of interest" description="Disordered" evidence="1">
    <location>
        <begin position="302"/>
        <end position="337"/>
    </location>
</feature>
<sequence>MAYPKIYIDAMLLNWGDRLFHEALRHVRAPQLSHARLGDEAARMRAQLARTLRHTPEVMIRITNIVSDGQGMGAVRQHFRYISRNGAVALEDQDGRRVVGLDALRDLTDAWQLGGWGIPEKSSRREVFNLVLSMPAGTDRRAVFDAARDFASQEFGDGRAYVFAAHDDEPHPHVHLSVQARGSDGRRLTLQKPDLQRLREHFAEELRAHGVEANATARRTRGVIRRYRNQAVVHMLAKGESTRYWRAVADDTPRHARWQAHCGVFVAWRELAHAMAMSHSLDDRKMAMQIVDFVQAMSVQQDRPYAKRPHTGLHEALERPVSDDRSNSAEPDPDIER</sequence>
<evidence type="ECO:0000313" key="4">
    <source>
        <dbReference type="Proteomes" id="UP000494115"/>
    </source>
</evidence>
<reference evidence="3 4" key="1">
    <citation type="submission" date="2020-04" db="EMBL/GenBank/DDBJ databases">
        <authorList>
            <person name="De Canck E."/>
        </authorList>
    </citation>
    <scope>NUCLEOTIDE SEQUENCE [LARGE SCALE GENOMIC DNA]</scope>
    <source>
        <strain evidence="3 4">LMG 28138</strain>
    </source>
</reference>
<accession>A0A6S7AYZ7</accession>
<evidence type="ECO:0000256" key="1">
    <source>
        <dbReference type="SAM" id="MobiDB-lite"/>
    </source>
</evidence>
<proteinExistence type="predicted"/>
<evidence type="ECO:0000259" key="2">
    <source>
        <dbReference type="Pfam" id="PF03432"/>
    </source>
</evidence>
<evidence type="ECO:0000313" key="3">
    <source>
        <dbReference type="EMBL" id="CAB3782178.1"/>
    </source>
</evidence>
<dbReference type="Proteomes" id="UP000494115">
    <property type="component" value="Unassembled WGS sequence"/>
</dbReference>
<dbReference type="Pfam" id="PF03432">
    <property type="entry name" value="Relaxase"/>
    <property type="match status" value="1"/>
</dbReference>
<dbReference type="EMBL" id="CADIKM010000004">
    <property type="protein sequence ID" value="CAB3782178.1"/>
    <property type="molecule type" value="Genomic_DNA"/>
</dbReference>
<organism evidence="3 4">
    <name type="scientific">Pararobbsia alpina</name>
    <dbReference type="NCBI Taxonomy" id="621374"/>
    <lineage>
        <taxon>Bacteria</taxon>
        <taxon>Pseudomonadati</taxon>
        <taxon>Pseudomonadota</taxon>
        <taxon>Betaproteobacteria</taxon>
        <taxon>Burkholderiales</taxon>
        <taxon>Burkholderiaceae</taxon>
        <taxon>Pararobbsia</taxon>
    </lineage>
</organism>
<gene>
    <name evidence="3" type="ORF">LMG28138_01457</name>
</gene>
<dbReference type="AlphaFoldDB" id="A0A6S7AYZ7"/>
<dbReference type="RefSeq" id="WP_175104049.1">
    <property type="nucleotide sequence ID" value="NZ_CADIKM010000004.1"/>
</dbReference>
<dbReference type="Gene3D" id="3.30.930.30">
    <property type="match status" value="1"/>
</dbReference>
<keyword evidence="4" id="KW-1185">Reference proteome</keyword>
<feature type="compositionally biased region" description="Basic and acidic residues" evidence="1">
    <location>
        <begin position="312"/>
        <end position="327"/>
    </location>
</feature>
<feature type="domain" description="MobA/VirD2-like nuclease" evidence="2">
    <location>
        <begin position="121"/>
        <end position="210"/>
    </location>
</feature>
<name>A0A6S7AYZ7_9BURK</name>
<protein>
    <recommendedName>
        <fullName evidence="2">MobA/VirD2-like nuclease domain-containing protein</fullName>
    </recommendedName>
</protein>
<dbReference type="InterPro" id="IPR005094">
    <property type="entry name" value="Endonuclease_MobA/VirD2"/>
</dbReference>